<feature type="signal peptide" evidence="1">
    <location>
        <begin position="1"/>
        <end position="21"/>
    </location>
</feature>
<dbReference type="PROSITE" id="PS51257">
    <property type="entry name" value="PROKAR_LIPOPROTEIN"/>
    <property type="match status" value="1"/>
</dbReference>
<sequence length="128" mass="14047">MRHWKPLCALACTALLTTLFAATGCGSSPSGDTPGPSPATTSPEDLCTALITKWGRQIYDSGKETYGDYQSMGLSNGQYMILRDTLDLARAERERHGADAGRKLLTREARERCEKRYRHGQPSGGPWV</sequence>
<organism evidence="2 3">
    <name type="scientific">Streptomyces durmitorensis</name>
    <dbReference type="NCBI Taxonomy" id="319947"/>
    <lineage>
        <taxon>Bacteria</taxon>
        <taxon>Bacillati</taxon>
        <taxon>Actinomycetota</taxon>
        <taxon>Actinomycetes</taxon>
        <taxon>Kitasatosporales</taxon>
        <taxon>Streptomycetaceae</taxon>
        <taxon>Streptomyces</taxon>
    </lineage>
</organism>
<feature type="chain" id="PRO_5046564849" description="Lipoprotein" evidence="1">
    <location>
        <begin position="22"/>
        <end position="128"/>
    </location>
</feature>
<reference evidence="2 3" key="1">
    <citation type="submission" date="2022-05" db="EMBL/GenBank/DDBJ databases">
        <authorList>
            <person name="Zhou X."/>
            <person name="Li K."/>
            <person name="Man Y."/>
        </authorList>
    </citation>
    <scope>NUCLEOTIDE SEQUENCE [LARGE SCALE GENOMIC DNA]</scope>
    <source>
        <strain evidence="2 3">MS405</strain>
    </source>
</reference>
<evidence type="ECO:0000313" key="3">
    <source>
        <dbReference type="Proteomes" id="UP000829992"/>
    </source>
</evidence>
<name>A0ABY4Q1B8_9ACTN</name>
<dbReference type="Proteomes" id="UP000829992">
    <property type="component" value="Chromosome"/>
</dbReference>
<evidence type="ECO:0000256" key="1">
    <source>
        <dbReference type="SAM" id="SignalP"/>
    </source>
</evidence>
<evidence type="ECO:0000313" key="2">
    <source>
        <dbReference type="EMBL" id="UQT59170.1"/>
    </source>
</evidence>
<keyword evidence="3" id="KW-1185">Reference proteome</keyword>
<dbReference type="EMBL" id="CP097289">
    <property type="protein sequence ID" value="UQT59170.1"/>
    <property type="molecule type" value="Genomic_DNA"/>
</dbReference>
<gene>
    <name evidence="2" type="ORF">M4V62_31180</name>
</gene>
<proteinExistence type="predicted"/>
<dbReference type="RefSeq" id="WP_249590526.1">
    <property type="nucleotide sequence ID" value="NZ_BAAAQL010000055.1"/>
</dbReference>
<evidence type="ECO:0008006" key="4">
    <source>
        <dbReference type="Google" id="ProtNLM"/>
    </source>
</evidence>
<protein>
    <recommendedName>
        <fullName evidence="4">Lipoprotein</fullName>
    </recommendedName>
</protein>
<keyword evidence="1" id="KW-0732">Signal</keyword>
<accession>A0ABY4Q1B8</accession>